<feature type="region of interest" description="Disordered" evidence="6">
    <location>
        <begin position="121"/>
        <end position="154"/>
    </location>
</feature>
<organism evidence="10 11">
    <name type="scientific">Phaeomoniella chlamydospora</name>
    <name type="common">Phaeoacremonium chlamydosporum</name>
    <dbReference type="NCBI Taxonomy" id="158046"/>
    <lineage>
        <taxon>Eukaryota</taxon>
        <taxon>Fungi</taxon>
        <taxon>Dikarya</taxon>
        <taxon>Ascomycota</taxon>
        <taxon>Pezizomycotina</taxon>
        <taxon>Eurotiomycetes</taxon>
        <taxon>Chaetothyriomycetidae</taxon>
        <taxon>Phaeomoniellales</taxon>
        <taxon>Phaeomoniellaceae</taxon>
        <taxon>Phaeomoniella</taxon>
    </lineage>
</organism>
<evidence type="ECO:0000313" key="11">
    <source>
        <dbReference type="Proteomes" id="UP000053317"/>
    </source>
</evidence>
<dbReference type="CDD" id="cd14475">
    <property type="entry name" value="SPX_SYG1_like"/>
    <property type="match status" value="1"/>
</dbReference>
<keyword evidence="11" id="KW-1185">Reference proteome</keyword>
<feature type="transmembrane region" description="Helical" evidence="7">
    <location>
        <begin position="529"/>
        <end position="553"/>
    </location>
</feature>
<feature type="compositionally biased region" description="Polar residues" evidence="6">
    <location>
        <begin position="649"/>
        <end position="662"/>
    </location>
</feature>
<evidence type="ECO:0000256" key="4">
    <source>
        <dbReference type="ARBA" id="ARBA00022989"/>
    </source>
</evidence>
<dbReference type="EMBL" id="LCWF01000062">
    <property type="protein sequence ID" value="KKY24183.1"/>
    <property type="molecule type" value="Genomic_DNA"/>
</dbReference>
<dbReference type="OrthoDB" id="9970435at2759"/>
<gene>
    <name evidence="10" type="ORF">UCRPC4_g02549</name>
</gene>
<evidence type="ECO:0000259" key="9">
    <source>
        <dbReference type="PROSITE" id="PS51382"/>
    </source>
</evidence>
<dbReference type="PROSITE" id="PS51380">
    <property type="entry name" value="EXS"/>
    <property type="match status" value="1"/>
</dbReference>
<feature type="transmembrane region" description="Helical" evidence="7">
    <location>
        <begin position="352"/>
        <end position="369"/>
    </location>
</feature>
<feature type="compositionally biased region" description="Acidic residues" evidence="6">
    <location>
        <begin position="750"/>
        <end position="785"/>
    </location>
</feature>
<feature type="region of interest" description="Disordered" evidence="6">
    <location>
        <begin position="721"/>
        <end position="802"/>
    </location>
</feature>
<feature type="domain" description="EXS" evidence="8">
    <location>
        <begin position="462"/>
        <end position="656"/>
    </location>
</feature>
<dbReference type="PANTHER" id="PTHR10783">
    <property type="entry name" value="XENOTROPIC AND POLYTROPIC RETROVIRUS RECEPTOR 1-RELATED"/>
    <property type="match status" value="1"/>
</dbReference>
<evidence type="ECO:0000313" key="10">
    <source>
        <dbReference type="EMBL" id="KKY24183.1"/>
    </source>
</evidence>
<dbReference type="AlphaFoldDB" id="A0A0G2GL24"/>
<evidence type="ECO:0000256" key="7">
    <source>
        <dbReference type="SAM" id="Phobius"/>
    </source>
</evidence>
<dbReference type="Pfam" id="PF03105">
    <property type="entry name" value="SPX"/>
    <property type="match status" value="1"/>
</dbReference>
<keyword evidence="5 7" id="KW-0472">Membrane</keyword>
<dbReference type="Proteomes" id="UP000053317">
    <property type="component" value="Unassembled WGS sequence"/>
</dbReference>
<feature type="transmembrane region" description="Helical" evidence="7">
    <location>
        <begin position="381"/>
        <end position="399"/>
    </location>
</feature>
<reference evidence="10 11" key="1">
    <citation type="submission" date="2015-05" db="EMBL/GenBank/DDBJ databases">
        <title>Distinctive expansion of gene families associated with plant cell wall degradation and secondary metabolism in the genomes of grapevine trunk pathogens.</title>
        <authorList>
            <person name="Lawrence D.P."/>
            <person name="Travadon R."/>
            <person name="Rolshausen P.E."/>
            <person name="Baumgartner K."/>
        </authorList>
    </citation>
    <scope>NUCLEOTIDE SEQUENCE [LARGE SCALE GENOMIC DNA]</scope>
    <source>
        <strain evidence="10">UCRPC4</strain>
    </source>
</reference>
<keyword evidence="4 7" id="KW-1133">Transmembrane helix</keyword>
<proteinExistence type="inferred from homology"/>
<sequence>MFSTAGVETSPGTGDVKLHAYRELDAKQDDFFDFLDSELRKIEEFYKMKENEASERLQLLRGQLHEMRDRRLAELSVPRNGGYSTKKSSIVPDKEERNGILSRAVLSKSLEETFSKRRIGKTSAAMSKLASPPKPAPQDPESQRDYTRRPQQDGVQYRVAKRKLKLAMQEFYRGLELLKSYALLNRTAFRKMNKKYDKAVNARPTQRYMSEKVNKSWFVQSEVIEGYIVAVEDLYARYFERGNRKIAVGKLRSKTARTGAYTANTFRNGLLLAAGLVLGIEGLVNATHDVFSTNPVLVTQASYLLQIYGGYFLALFLFLLFVLDCRVWSKAKINYVFIFEYDTRHVLDWRQLGELPCLFFFFLGLFLYLNFHQYGLESMYIWWPVVLIALTMAIMLYPARVLYHHSRQWWAYSNWRLLLAGLYPVEFRDFFLGDMFCSQTYAMGNIELFFCLYANDWGNPPQCNSSHSRLLGFFSTLPAVWRALQCLRRYYDSRNWFPHLVNCGKYGFNILFYMSLSLYRVHRAQELRIVFILFATINAIYCSIWDLAMDWSLLNPYARYPLLRNTLGYRRVWIYYAAMVLDPVLRFNWIFYAIFTNELQHSAFLSFFVAFSEILRRGMWTLFRVENEHCTNVGRFRASRDIPLPYSLPVSSKTSAQPSPRITEQQEETAPTETTGADIERVASVHGGSLRMRKSRTLQHVAETPTLRGLQRVGTIITQAHAQDFEKKRRPGVTGDTPSSRGLMARGGESSEEEDEDDEEDNDGGTDAVETDENSSDLDVDEAEEAVDRPQSPRAGSSSVTQ</sequence>
<dbReference type="GO" id="GO:0016036">
    <property type="term" value="P:cellular response to phosphate starvation"/>
    <property type="evidence" value="ECO:0007669"/>
    <property type="project" value="TreeGrafter"/>
</dbReference>
<feature type="compositionally biased region" description="Basic and acidic residues" evidence="6">
    <location>
        <begin position="141"/>
        <end position="151"/>
    </location>
</feature>
<evidence type="ECO:0000256" key="2">
    <source>
        <dbReference type="ARBA" id="ARBA00009665"/>
    </source>
</evidence>
<comment type="similarity">
    <text evidence="2">Belongs to the SYG1 (TC 2.A.94) family.</text>
</comment>
<protein>
    <submittedName>
        <fullName evidence="10">Putative signal transduction protein</fullName>
    </submittedName>
</protein>
<name>A0A0G2GL24_PHACM</name>
<dbReference type="GO" id="GO:0006817">
    <property type="term" value="P:phosphate ion transport"/>
    <property type="evidence" value="ECO:0007669"/>
    <property type="project" value="TreeGrafter"/>
</dbReference>
<dbReference type="GO" id="GO:0000822">
    <property type="term" value="F:inositol hexakisphosphate binding"/>
    <property type="evidence" value="ECO:0007669"/>
    <property type="project" value="TreeGrafter"/>
</dbReference>
<dbReference type="InterPro" id="IPR004342">
    <property type="entry name" value="EXS_C"/>
</dbReference>
<evidence type="ECO:0000256" key="6">
    <source>
        <dbReference type="SAM" id="MobiDB-lite"/>
    </source>
</evidence>
<dbReference type="GO" id="GO:0005794">
    <property type="term" value="C:Golgi apparatus"/>
    <property type="evidence" value="ECO:0007669"/>
    <property type="project" value="TreeGrafter"/>
</dbReference>
<dbReference type="PROSITE" id="PS51382">
    <property type="entry name" value="SPX"/>
    <property type="match status" value="1"/>
</dbReference>
<evidence type="ECO:0000256" key="3">
    <source>
        <dbReference type="ARBA" id="ARBA00022692"/>
    </source>
</evidence>
<evidence type="ECO:0000259" key="8">
    <source>
        <dbReference type="PROSITE" id="PS51380"/>
    </source>
</evidence>
<dbReference type="PANTHER" id="PTHR10783:SF103">
    <property type="entry name" value="SOLUTE CARRIER FAMILY 53 MEMBER 1"/>
    <property type="match status" value="1"/>
</dbReference>
<feature type="region of interest" description="Disordered" evidence="6">
    <location>
        <begin position="649"/>
        <end position="678"/>
    </location>
</feature>
<dbReference type="InterPro" id="IPR004331">
    <property type="entry name" value="SPX_dom"/>
</dbReference>
<keyword evidence="3 7" id="KW-0812">Transmembrane</keyword>
<comment type="subcellular location">
    <subcellularLocation>
        <location evidence="1">Membrane</location>
        <topology evidence="1">Multi-pass membrane protein</topology>
    </subcellularLocation>
</comment>
<accession>A0A0G2GL24</accession>
<reference evidence="10 11" key="2">
    <citation type="submission" date="2015-05" db="EMBL/GenBank/DDBJ databases">
        <authorList>
            <person name="Morales-Cruz A."/>
            <person name="Amrine K.C."/>
            <person name="Cantu D."/>
        </authorList>
    </citation>
    <scope>NUCLEOTIDE SEQUENCE [LARGE SCALE GENOMIC DNA]</scope>
    <source>
        <strain evidence="10">UCRPC4</strain>
    </source>
</reference>
<evidence type="ECO:0000256" key="5">
    <source>
        <dbReference type="ARBA" id="ARBA00023136"/>
    </source>
</evidence>
<comment type="caution">
    <text evidence="10">The sequence shown here is derived from an EMBL/GenBank/DDBJ whole genome shotgun (WGS) entry which is preliminary data.</text>
</comment>
<dbReference type="Pfam" id="PF03124">
    <property type="entry name" value="EXS"/>
    <property type="match status" value="1"/>
</dbReference>
<dbReference type="GO" id="GO:0005886">
    <property type="term" value="C:plasma membrane"/>
    <property type="evidence" value="ECO:0007669"/>
    <property type="project" value="TreeGrafter"/>
</dbReference>
<evidence type="ECO:0000256" key="1">
    <source>
        <dbReference type="ARBA" id="ARBA00004141"/>
    </source>
</evidence>
<feature type="domain" description="SPX" evidence="9">
    <location>
        <begin position="1"/>
        <end position="210"/>
    </location>
</feature>
<feature type="transmembrane region" description="Helical" evidence="7">
    <location>
        <begin position="303"/>
        <end position="323"/>
    </location>
</feature>